<gene>
    <name evidence="1" type="ORF">S12H4_10992</name>
</gene>
<evidence type="ECO:0000313" key="1">
    <source>
        <dbReference type="EMBL" id="GAI67000.1"/>
    </source>
</evidence>
<protein>
    <submittedName>
        <fullName evidence="1">Uncharacterized protein</fullName>
    </submittedName>
</protein>
<comment type="caution">
    <text evidence="1">The sequence shown here is derived from an EMBL/GenBank/DDBJ whole genome shotgun (WGS) entry which is preliminary data.</text>
</comment>
<accession>X1RUZ0</accession>
<organism evidence="1">
    <name type="scientific">marine sediment metagenome</name>
    <dbReference type="NCBI Taxonomy" id="412755"/>
    <lineage>
        <taxon>unclassified sequences</taxon>
        <taxon>metagenomes</taxon>
        <taxon>ecological metagenomes</taxon>
    </lineage>
</organism>
<dbReference type="AlphaFoldDB" id="X1RUZ0"/>
<name>X1RUZ0_9ZZZZ</name>
<sequence length="76" mass="8962">MAKPDQNGDEIRKKRWLRALQLAKLLFEEEGYFTDYLIETEELVKDTYQGRSGLAVQTRMHWSFAKPSKDQSQLNL</sequence>
<proteinExistence type="predicted"/>
<reference evidence="1" key="1">
    <citation type="journal article" date="2014" name="Front. Microbiol.">
        <title>High frequency of phylogenetically diverse reductive dehalogenase-homologous genes in deep subseafloor sedimentary metagenomes.</title>
        <authorList>
            <person name="Kawai M."/>
            <person name="Futagami T."/>
            <person name="Toyoda A."/>
            <person name="Takaki Y."/>
            <person name="Nishi S."/>
            <person name="Hori S."/>
            <person name="Arai W."/>
            <person name="Tsubouchi T."/>
            <person name="Morono Y."/>
            <person name="Uchiyama I."/>
            <person name="Ito T."/>
            <person name="Fujiyama A."/>
            <person name="Inagaki F."/>
            <person name="Takami H."/>
        </authorList>
    </citation>
    <scope>NUCLEOTIDE SEQUENCE</scope>
    <source>
        <strain evidence="1">Expedition CK06-06</strain>
    </source>
</reference>
<dbReference type="EMBL" id="BARW01004833">
    <property type="protein sequence ID" value="GAI67000.1"/>
    <property type="molecule type" value="Genomic_DNA"/>
</dbReference>